<evidence type="ECO:0000256" key="1">
    <source>
        <dbReference type="ARBA" id="ARBA00006787"/>
    </source>
</evidence>
<keyword evidence="2 5" id="KW-0479">Metal-binding</keyword>
<reference evidence="6 7" key="1">
    <citation type="journal article" date="2013" name="BMC Genomics">
        <title>The miniature genome of a carnivorous plant Genlisea aurea contains a low number of genes and short non-coding sequences.</title>
        <authorList>
            <person name="Leushkin E.V."/>
            <person name="Sutormin R.A."/>
            <person name="Nabieva E.R."/>
            <person name="Penin A.A."/>
            <person name="Kondrashov A.S."/>
            <person name="Logacheva M.D."/>
        </authorList>
    </citation>
    <scope>NUCLEOTIDE SEQUENCE [LARGE SCALE GENOMIC DNA]</scope>
</reference>
<dbReference type="PANTHER" id="PTHR10543:SF37">
    <property type="entry name" value="CAROTENOID CLEAVAGE DIOXYGENASE 7, CHLOROPLASTIC"/>
    <property type="match status" value="1"/>
</dbReference>
<evidence type="ECO:0000256" key="5">
    <source>
        <dbReference type="PIRSR" id="PIRSR604294-1"/>
    </source>
</evidence>
<evidence type="ECO:0000313" key="7">
    <source>
        <dbReference type="Proteomes" id="UP000015453"/>
    </source>
</evidence>
<dbReference type="OrthoDB" id="1069523at2759"/>
<dbReference type="Pfam" id="PF03055">
    <property type="entry name" value="RPE65"/>
    <property type="match status" value="1"/>
</dbReference>
<sequence>MMNLERGKEKLLPHLVQVTIDLEGGFNACRCVVNDDQWTKPADFPIINPDFSGVKSRFIYAATSSGSRPALPHFPFDTVVKLDAADDSASCWSTVPRRYIGEPIFIPRRNGGREEGEEDDGYILAVEYAVSTQRCYLVILDSRSIGKEEAVVARLQVPRHLNFPMGFHGFWAPTNHTL</sequence>
<comment type="cofactor">
    <cofactor evidence="5">
        <name>Fe(2+)</name>
        <dbReference type="ChEBI" id="CHEBI:29033"/>
    </cofactor>
    <text evidence="5">Binds 1 Fe(2+) ion per subunit.</text>
</comment>
<dbReference type="InterPro" id="IPR004294">
    <property type="entry name" value="Carotenoid_Oase"/>
</dbReference>
<comment type="similarity">
    <text evidence="1">Belongs to the carotenoid oxygenase family.</text>
</comment>
<name>S8DF74_9LAMI</name>
<dbReference type="GO" id="GO:0009570">
    <property type="term" value="C:chloroplast stroma"/>
    <property type="evidence" value="ECO:0007669"/>
    <property type="project" value="TreeGrafter"/>
</dbReference>
<organism evidence="6 7">
    <name type="scientific">Genlisea aurea</name>
    <dbReference type="NCBI Taxonomy" id="192259"/>
    <lineage>
        <taxon>Eukaryota</taxon>
        <taxon>Viridiplantae</taxon>
        <taxon>Streptophyta</taxon>
        <taxon>Embryophyta</taxon>
        <taxon>Tracheophyta</taxon>
        <taxon>Spermatophyta</taxon>
        <taxon>Magnoliopsida</taxon>
        <taxon>eudicotyledons</taxon>
        <taxon>Gunneridae</taxon>
        <taxon>Pentapetalae</taxon>
        <taxon>asterids</taxon>
        <taxon>lamiids</taxon>
        <taxon>Lamiales</taxon>
        <taxon>Lentibulariaceae</taxon>
        <taxon>Genlisea</taxon>
    </lineage>
</organism>
<evidence type="ECO:0000256" key="2">
    <source>
        <dbReference type="ARBA" id="ARBA00022723"/>
    </source>
</evidence>
<evidence type="ECO:0000256" key="4">
    <source>
        <dbReference type="ARBA" id="ARBA00023004"/>
    </source>
</evidence>
<protein>
    <submittedName>
        <fullName evidence="6">Carotenoid cleavage dioxygenase 7</fullName>
    </submittedName>
</protein>
<evidence type="ECO:0000313" key="6">
    <source>
        <dbReference type="EMBL" id="EPS58037.1"/>
    </source>
</evidence>
<dbReference type="GO" id="GO:0045549">
    <property type="term" value="F:9-cis-epoxycarotenoid dioxygenase activity"/>
    <property type="evidence" value="ECO:0007669"/>
    <property type="project" value="TreeGrafter"/>
</dbReference>
<keyword evidence="4 5" id="KW-0408">Iron</keyword>
<dbReference type="GO" id="GO:0046872">
    <property type="term" value="F:metal ion binding"/>
    <property type="evidence" value="ECO:0007669"/>
    <property type="project" value="UniProtKB-KW"/>
</dbReference>
<evidence type="ECO:0000256" key="3">
    <source>
        <dbReference type="ARBA" id="ARBA00022964"/>
    </source>
</evidence>
<dbReference type="EMBL" id="AUSU01009604">
    <property type="protein sequence ID" value="EPS58037.1"/>
    <property type="molecule type" value="Genomic_DNA"/>
</dbReference>
<dbReference type="AlphaFoldDB" id="S8DF74"/>
<dbReference type="Proteomes" id="UP000015453">
    <property type="component" value="Unassembled WGS sequence"/>
</dbReference>
<keyword evidence="3 6" id="KW-0223">Dioxygenase</keyword>
<gene>
    <name evidence="6" type="ORF">M569_16779</name>
</gene>
<dbReference type="GO" id="GO:0016121">
    <property type="term" value="P:carotene catabolic process"/>
    <property type="evidence" value="ECO:0007669"/>
    <property type="project" value="TreeGrafter"/>
</dbReference>
<comment type="caution">
    <text evidence="6">The sequence shown here is derived from an EMBL/GenBank/DDBJ whole genome shotgun (WGS) entry which is preliminary data.</text>
</comment>
<keyword evidence="7" id="KW-1185">Reference proteome</keyword>
<feature type="binding site" evidence="5">
    <location>
        <position position="168"/>
    </location>
    <ligand>
        <name>Fe cation</name>
        <dbReference type="ChEBI" id="CHEBI:24875"/>
        <note>catalytic</note>
    </ligand>
</feature>
<dbReference type="PANTHER" id="PTHR10543">
    <property type="entry name" value="BETA-CAROTENE DIOXYGENASE"/>
    <property type="match status" value="1"/>
</dbReference>
<accession>S8DF74</accession>
<keyword evidence="3 6" id="KW-0560">Oxidoreductase</keyword>
<proteinExistence type="inferred from homology"/>